<reference evidence="3" key="1">
    <citation type="submission" date="2021-09" db="EMBL/GenBank/DDBJ databases">
        <title>Fulvivirga sp. isolated from coastal sediment.</title>
        <authorList>
            <person name="Yu H."/>
        </authorList>
    </citation>
    <scope>NUCLEOTIDE SEQUENCE</scope>
    <source>
        <strain evidence="3">1062</strain>
    </source>
</reference>
<dbReference type="Pfam" id="PF01261">
    <property type="entry name" value="AP_endonuc_2"/>
    <property type="match status" value="1"/>
</dbReference>
<dbReference type="AlphaFoldDB" id="A0A9X1HNZ7"/>
<sequence length="350" mass="38520">MTIKRRHFARTLGLGSLGLYAGASAVLTACGKAAENQEEGEQEIASVVADPELFFKISLAQWSLHKSYFGKSFELGWQKFGEMMREDPSSVLMGDIKPIDFPVLARQEFGIGGVEYVNQFFKDKAEDMDYLNGLNQRAKDNDVQNLLIMCDGEGELGNLDEKERIKAVENHYKWINAAKYLGCHSIRVNAAGNGTAEEVADAAVDGLGRLTEYGAKEGINVIVENHGGYSSNGTWLSGVMQKVNSPYCGTLPDLGNFCIQRGPEGCVESYDMYKGVEELMPYAKGVSGKTHNFDAEGNETEIDYYRMLQIVKDSGFTGWIDVEYEGNELSEFEGIRATKALLETAGAKIS</sequence>
<dbReference type="InterPro" id="IPR013022">
    <property type="entry name" value="Xyl_isomerase-like_TIM-brl"/>
</dbReference>
<dbReference type="PROSITE" id="PS51257">
    <property type="entry name" value="PROKAR_LIPOPROTEIN"/>
    <property type="match status" value="1"/>
</dbReference>
<evidence type="ECO:0000259" key="2">
    <source>
        <dbReference type="Pfam" id="PF01261"/>
    </source>
</evidence>
<name>A0A9X1HNZ7_9BACT</name>
<feature type="domain" description="Xylose isomerase-like TIM barrel" evidence="2">
    <location>
        <begin position="108"/>
        <end position="333"/>
    </location>
</feature>
<dbReference type="InterPro" id="IPR036237">
    <property type="entry name" value="Xyl_isomerase-like_sf"/>
</dbReference>
<keyword evidence="3" id="KW-0413">Isomerase</keyword>
<evidence type="ECO:0000313" key="4">
    <source>
        <dbReference type="Proteomes" id="UP001139409"/>
    </source>
</evidence>
<comment type="caution">
    <text evidence="3">The sequence shown here is derived from an EMBL/GenBank/DDBJ whole genome shotgun (WGS) entry which is preliminary data.</text>
</comment>
<keyword evidence="1" id="KW-0732">Signal</keyword>
<evidence type="ECO:0000256" key="1">
    <source>
        <dbReference type="SAM" id="SignalP"/>
    </source>
</evidence>
<dbReference type="EMBL" id="JAIXNE010000001">
    <property type="protein sequence ID" value="MCA6073507.1"/>
    <property type="molecule type" value="Genomic_DNA"/>
</dbReference>
<feature type="signal peptide" evidence="1">
    <location>
        <begin position="1"/>
        <end position="25"/>
    </location>
</feature>
<gene>
    <name evidence="3" type="ORF">LDX50_01450</name>
</gene>
<proteinExistence type="predicted"/>
<keyword evidence="4" id="KW-1185">Reference proteome</keyword>
<dbReference type="SUPFAM" id="SSF51658">
    <property type="entry name" value="Xylose isomerase-like"/>
    <property type="match status" value="1"/>
</dbReference>
<organism evidence="3 4">
    <name type="scientific">Fulvivirga sedimenti</name>
    <dbReference type="NCBI Taxonomy" id="2879465"/>
    <lineage>
        <taxon>Bacteria</taxon>
        <taxon>Pseudomonadati</taxon>
        <taxon>Bacteroidota</taxon>
        <taxon>Cytophagia</taxon>
        <taxon>Cytophagales</taxon>
        <taxon>Fulvivirgaceae</taxon>
        <taxon>Fulvivirga</taxon>
    </lineage>
</organism>
<protein>
    <submittedName>
        <fullName evidence="3">Sugar phosphate isomerase/epimerase</fullName>
    </submittedName>
</protein>
<dbReference type="Proteomes" id="UP001139409">
    <property type="component" value="Unassembled WGS sequence"/>
</dbReference>
<dbReference type="PANTHER" id="PTHR12110">
    <property type="entry name" value="HYDROXYPYRUVATE ISOMERASE"/>
    <property type="match status" value="1"/>
</dbReference>
<dbReference type="PANTHER" id="PTHR12110:SF53">
    <property type="entry name" value="BLR5974 PROTEIN"/>
    <property type="match status" value="1"/>
</dbReference>
<evidence type="ECO:0000313" key="3">
    <source>
        <dbReference type="EMBL" id="MCA6073507.1"/>
    </source>
</evidence>
<dbReference type="RefSeq" id="WP_225696623.1">
    <property type="nucleotide sequence ID" value="NZ_JAIXNE010000001.1"/>
</dbReference>
<dbReference type="GO" id="GO:0016853">
    <property type="term" value="F:isomerase activity"/>
    <property type="evidence" value="ECO:0007669"/>
    <property type="project" value="UniProtKB-KW"/>
</dbReference>
<accession>A0A9X1HNZ7</accession>
<feature type="chain" id="PRO_5040924774" evidence="1">
    <location>
        <begin position="26"/>
        <end position="350"/>
    </location>
</feature>
<dbReference type="InterPro" id="IPR050312">
    <property type="entry name" value="IolE/XylAMocC-like"/>
</dbReference>
<dbReference type="Gene3D" id="3.20.20.150">
    <property type="entry name" value="Divalent-metal-dependent TIM barrel enzymes"/>
    <property type="match status" value="1"/>
</dbReference>